<dbReference type="InterPro" id="IPR051167">
    <property type="entry name" value="Prolyl_oligopep/macrocyclase"/>
</dbReference>
<organism evidence="9 10">
    <name type="scientific">Sphaerisporangium rubeum</name>
    <dbReference type="NCBI Taxonomy" id="321317"/>
    <lineage>
        <taxon>Bacteria</taxon>
        <taxon>Bacillati</taxon>
        <taxon>Actinomycetota</taxon>
        <taxon>Actinomycetes</taxon>
        <taxon>Streptosporangiales</taxon>
        <taxon>Streptosporangiaceae</taxon>
        <taxon>Sphaerisporangium</taxon>
    </lineage>
</organism>
<dbReference type="SUPFAM" id="SSF50993">
    <property type="entry name" value="Peptidase/esterase 'gauge' domain"/>
    <property type="match status" value="1"/>
</dbReference>
<feature type="domain" description="Peptidase S9 prolyl oligopeptidase catalytic" evidence="7">
    <location>
        <begin position="482"/>
        <end position="687"/>
    </location>
</feature>
<comment type="caution">
    <text evidence="9">The sequence shown here is derived from an EMBL/GenBank/DDBJ whole genome shotgun (WGS) entry which is preliminary data.</text>
</comment>
<keyword evidence="4" id="KW-0645">Protease</keyword>
<dbReference type="Pfam" id="PF00326">
    <property type="entry name" value="Peptidase_S9"/>
    <property type="match status" value="1"/>
</dbReference>
<dbReference type="AlphaFoldDB" id="A0A7X0IG97"/>
<dbReference type="Pfam" id="PF02897">
    <property type="entry name" value="Peptidase_S9_N"/>
    <property type="match status" value="1"/>
</dbReference>
<evidence type="ECO:0000256" key="1">
    <source>
        <dbReference type="ARBA" id="ARBA00001070"/>
    </source>
</evidence>
<keyword evidence="5 9" id="KW-0378">Hydrolase</keyword>
<dbReference type="PROSITE" id="PS00708">
    <property type="entry name" value="PRO_ENDOPEP_SER"/>
    <property type="match status" value="1"/>
</dbReference>
<evidence type="ECO:0000256" key="4">
    <source>
        <dbReference type="ARBA" id="ARBA00022670"/>
    </source>
</evidence>
<dbReference type="PRINTS" id="PR00862">
    <property type="entry name" value="PROLIGOPTASE"/>
</dbReference>
<dbReference type="EMBL" id="JACHIU010000001">
    <property type="protein sequence ID" value="MBB6473142.1"/>
    <property type="molecule type" value="Genomic_DNA"/>
</dbReference>
<evidence type="ECO:0000256" key="6">
    <source>
        <dbReference type="ARBA" id="ARBA00022825"/>
    </source>
</evidence>
<dbReference type="GO" id="GO:0006508">
    <property type="term" value="P:proteolysis"/>
    <property type="evidence" value="ECO:0007669"/>
    <property type="project" value="UniProtKB-KW"/>
</dbReference>
<keyword evidence="6" id="KW-0720">Serine protease</keyword>
<dbReference type="InterPro" id="IPR001375">
    <property type="entry name" value="Peptidase_S9_cat"/>
</dbReference>
<evidence type="ECO:0000256" key="5">
    <source>
        <dbReference type="ARBA" id="ARBA00022801"/>
    </source>
</evidence>
<dbReference type="InterPro" id="IPR002471">
    <property type="entry name" value="Pept_S9_AS"/>
</dbReference>
<dbReference type="Gene3D" id="2.130.10.120">
    <property type="entry name" value="Prolyl oligopeptidase, N-terminal domain"/>
    <property type="match status" value="1"/>
</dbReference>
<dbReference type="EC" id="3.4.21.26" evidence="3"/>
<gene>
    <name evidence="9" type="ORF">BJ992_002573</name>
</gene>
<accession>A0A7X0IG97</accession>
<dbReference type="Gene3D" id="3.40.50.1820">
    <property type="entry name" value="alpha/beta hydrolase"/>
    <property type="match status" value="1"/>
</dbReference>
<evidence type="ECO:0000259" key="8">
    <source>
        <dbReference type="Pfam" id="PF02897"/>
    </source>
</evidence>
<dbReference type="Proteomes" id="UP000555564">
    <property type="component" value="Unassembled WGS sequence"/>
</dbReference>
<reference evidence="9 10" key="1">
    <citation type="submission" date="2020-08" db="EMBL/GenBank/DDBJ databases">
        <title>Sequencing the genomes of 1000 actinobacteria strains.</title>
        <authorList>
            <person name="Klenk H.-P."/>
        </authorList>
    </citation>
    <scope>NUCLEOTIDE SEQUENCE [LARGE SCALE GENOMIC DNA]</scope>
    <source>
        <strain evidence="9 10">DSM 44936</strain>
    </source>
</reference>
<evidence type="ECO:0000256" key="3">
    <source>
        <dbReference type="ARBA" id="ARBA00011897"/>
    </source>
</evidence>
<dbReference type="PANTHER" id="PTHR42881:SF2">
    <property type="entry name" value="PROLYL ENDOPEPTIDASE"/>
    <property type="match status" value="1"/>
</dbReference>
<dbReference type="RefSeq" id="WP_343072633.1">
    <property type="nucleotide sequence ID" value="NZ_BAAALO010000005.1"/>
</dbReference>
<dbReference type="InterPro" id="IPR023302">
    <property type="entry name" value="Pept_S9A_N"/>
</dbReference>
<dbReference type="InterPro" id="IPR029058">
    <property type="entry name" value="AB_hydrolase_fold"/>
</dbReference>
<protein>
    <recommendedName>
        <fullName evidence="3">prolyl oligopeptidase</fullName>
        <ecNumber evidence="3">3.4.21.26</ecNumber>
    </recommendedName>
</protein>
<evidence type="ECO:0000313" key="10">
    <source>
        <dbReference type="Proteomes" id="UP000555564"/>
    </source>
</evidence>
<evidence type="ECO:0000256" key="2">
    <source>
        <dbReference type="ARBA" id="ARBA00005228"/>
    </source>
</evidence>
<proteinExistence type="inferred from homology"/>
<evidence type="ECO:0000259" key="7">
    <source>
        <dbReference type="Pfam" id="PF00326"/>
    </source>
</evidence>
<dbReference type="PANTHER" id="PTHR42881">
    <property type="entry name" value="PROLYL ENDOPEPTIDASE"/>
    <property type="match status" value="1"/>
</dbReference>
<dbReference type="GO" id="GO:0070012">
    <property type="term" value="F:oligopeptidase activity"/>
    <property type="evidence" value="ECO:0007669"/>
    <property type="project" value="TreeGrafter"/>
</dbReference>
<comment type="catalytic activity">
    <reaction evidence="1">
        <text>Hydrolysis of Pro-|-Xaa &gt;&gt; Ala-|-Xaa in oligopeptides.</text>
        <dbReference type="EC" id="3.4.21.26"/>
    </reaction>
</comment>
<dbReference type="GO" id="GO:0004252">
    <property type="term" value="F:serine-type endopeptidase activity"/>
    <property type="evidence" value="ECO:0007669"/>
    <property type="project" value="UniProtKB-EC"/>
</dbReference>
<name>A0A7X0IG97_9ACTN</name>
<feature type="domain" description="Peptidase S9A N-terminal" evidence="8">
    <location>
        <begin position="4"/>
        <end position="413"/>
    </location>
</feature>
<dbReference type="SUPFAM" id="SSF53474">
    <property type="entry name" value="alpha/beta-Hydrolases"/>
    <property type="match status" value="1"/>
</dbReference>
<dbReference type="GO" id="GO:0005829">
    <property type="term" value="C:cytosol"/>
    <property type="evidence" value="ECO:0007669"/>
    <property type="project" value="TreeGrafter"/>
</dbReference>
<sequence>MRYPDAPRLDSADEFHGEVVADPYRWLEHTADPRTRTWTAAQEELFARERAGWDGLPGWQARLDALSRVPVTSPPVPRGDVMFVSHREPGAEHPVLTVRDGGVERVLVSPLALDPDGGTVMEAWHPSLEGTLLAYQLSTGGTEDSLLRVLDVATGAVVDGPIDRVRRTPVAWLPGGEAFYYVRRLPPELNPGEERYHRRVYLHRLGTDPGDDELVFGEGQDKTRFYTVAVTPDGRWLSVSATTGTGPATDLWLADLTQSPLGRPRFHPVQVDAGARSGLRMTTGTGPGDPLWLRTELDAPRGRVVVATPAAPSAECWRTLIPERPDAVLDDFVPLTGLPRPVALVSWTRHAVSEITVHDLADGREVATVPLPGSGSVGAISVRPEGGHEAWFSYADYATSPVVLRYDARTGVTGPWPRPAEPRSSASARTSHVTFHSKDGTPVRMFVLSPAGVPDRPRPTLLTGYGGFGVSMSPKYLPQALAWVEAGGVYVVACVRGGGEEGEAWHRAGTGPRKQNVFDDLDAAAGHLIEHGWTATGMLGVVGVSNGGLLAGAALTQHPERYGAVVCVAALLDMLRYERHGMGPSWRPEYGSVEDPEGFAALRAYSPYHRIRDGVRYPAVLLAAADGDTRVDPSHSRKMCAALQHASSGPGPVLLRVERDVGHGARAASRFVGLLADVFTFLSLHLGLSPAGSSAPDTAPVAVAAAATGPA</sequence>
<dbReference type="InterPro" id="IPR002470">
    <property type="entry name" value="Peptidase_S9A"/>
</dbReference>
<keyword evidence="10" id="KW-1185">Reference proteome</keyword>
<evidence type="ECO:0000313" key="9">
    <source>
        <dbReference type="EMBL" id="MBB6473142.1"/>
    </source>
</evidence>
<comment type="similarity">
    <text evidence="2">Belongs to the peptidase S9A family.</text>
</comment>